<evidence type="ECO:0000256" key="4">
    <source>
        <dbReference type="ARBA" id="ARBA00022840"/>
    </source>
</evidence>
<dbReference type="InterPro" id="IPR003593">
    <property type="entry name" value="AAA+_ATPase"/>
</dbReference>
<gene>
    <name evidence="9" type="ORF">H8S54_04525</name>
</gene>
<dbReference type="PANTHER" id="PTHR43166:SF6">
    <property type="entry name" value="PHOSPHONATES IMPORT ATP-BINDING PROTEIN PHNC"/>
    <property type="match status" value="1"/>
</dbReference>
<evidence type="ECO:0000256" key="2">
    <source>
        <dbReference type="ARBA" id="ARBA00022475"/>
    </source>
</evidence>
<dbReference type="GO" id="GO:0005524">
    <property type="term" value="F:ATP binding"/>
    <property type="evidence" value="ECO:0007669"/>
    <property type="project" value="UniProtKB-KW"/>
</dbReference>
<keyword evidence="1" id="KW-0813">Transport</keyword>
<accession>A0A8I0DR31</accession>
<dbReference type="PANTHER" id="PTHR43166">
    <property type="entry name" value="AMINO ACID IMPORT ATP-BINDING PROTEIN"/>
    <property type="match status" value="1"/>
</dbReference>
<keyword evidence="10" id="KW-1185">Reference proteome</keyword>
<evidence type="ECO:0000259" key="8">
    <source>
        <dbReference type="PROSITE" id="PS50893"/>
    </source>
</evidence>
<proteinExistence type="predicted"/>
<dbReference type="InterPro" id="IPR003439">
    <property type="entry name" value="ABC_transporter-like_ATP-bd"/>
</dbReference>
<dbReference type="RefSeq" id="WP_186901018.1">
    <property type="nucleotide sequence ID" value="NZ_JACOOT010000010.1"/>
</dbReference>
<keyword evidence="5" id="KW-0918">Phosphonate transport</keyword>
<keyword evidence="4 9" id="KW-0067">ATP-binding</keyword>
<dbReference type="InterPro" id="IPR050086">
    <property type="entry name" value="MetN_ABC_transporter-like"/>
</dbReference>
<dbReference type="Proteomes" id="UP000652847">
    <property type="component" value="Unassembled WGS sequence"/>
</dbReference>
<dbReference type="Pfam" id="PF00005">
    <property type="entry name" value="ABC_tran"/>
    <property type="match status" value="1"/>
</dbReference>
<dbReference type="SMART" id="SM00382">
    <property type="entry name" value="AAA"/>
    <property type="match status" value="1"/>
</dbReference>
<evidence type="ECO:0000256" key="3">
    <source>
        <dbReference type="ARBA" id="ARBA00022741"/>
    </source>
</evidence>
<protein>
    <submittedName>
        <fullName evidence="9">Phosphonate ABC transporter ATP-binding protein</fullName>
    </submittedName>
</protein>
<dbReference type="GO" id="GO:0016020">
    <property type="term" value="C:membrane"/>
    <property type="evidence" value="ECO:0007669"/>
    <property type="project" value="InterPro"/>
</dbReference>
<keyword evidence="7" id="KW-0472">Membrane</keyword>
<keyword evidence="6" id="KW-1278">Translocase</keyword>
<evidence type="ECO:0000256" key="1">
    <source>
        <dbReference type="ARBA" id="ARBA00022448"/>
    </source>
</evidence>
<keyword evidence="2" id="KW-1003">Cell membrane</keyword>
<evidence type="ECO:0000256" key="7">
    <source>
        <dbReference type="ARBA" id="ARBA00023136"/>
    </source>
</evidence>
<name>A0A8I0DR31_9FIRM</name>
<dbReference type="PROSITE" id="PS00211">
    <property type="entry name" value="ABC_TRANSPORTER_1"/>
    <property type="match status" value="1"/>
</dbReference>
<dbReference type="EMBL" id="JACOOT010000010">
    <property type="protein sequence ID" value="MBC5650393.1"/>
    <property type="molecule type" value="Genomic_DNA"/>
</dbReference>
<dbReference type="PROSITE" id="PS50893">
    <property type="entry name" value="ABC_TRANSPORTER_2"/>
    <property type="match status" value="1"/>
</dbReference>
<keyword evidence="3" id="KW-0547">Nucleotide-binding</keyword>
<comment type="caution">
    <text evidence="9">The sequence shown here is derived from an EMBL/GenBank/DDBJ whole genome shotgun (WGS) entry which is preliminary data.</text>
</comment>
<evidence type="ECO:0000256" key="6">
    <source>
        <dbReference type="ARBA" id="ARBA00022967"/>
    </source>
</evidence>
<evidence type="ECO:0000313" key="9">
    <source>
        <dbReference type="EMBL" id="MBC5650393.1"/>
    </source>
</evidence>
<reference evidence="9 10" key="1">
    <citation type="submission" date="2020-08" db="EMBL/GenBank/DDBJ databases">
        <title>Genome public.</title>
        <authorList>
            <person name="Liu C."/>
            <person name="Sun Q."/>
        </authorList>
    </citation>
    <scope>NUCLEOTIDE SEQUENCE [LARGE SCALE GENOMIC DNA]</scope>
    <source>
        <strain evidence="9 10">BX17</strain>
    </source>
</reference>
<feature type="domain" description="ABC transporter" evidence="8">
    <location>
        <begin position="3"/>
        <end position="246"/>
    </location>
</feature>
<dbReference type="InterPro" id="IPR012693">
    <property type="entry name" value="ABC_transpr_PhnC"/>
</dbReference>
<sequence>MNLQIQHVKKEFNHTMALADVTFAVSQGEFVSVIGPSGAGKTTLFRILNGMLPCTSGQILLDGIPFHTLHGRQKRRLQTSIATIYQDFCLVENSTCLENVLTASLPDLGFFSGVLGLYGKNRKEEARQFLDRVGLLDKAEEPVKNLSGGQKQRAAIARALMRHPGILLADEPVASLDPVTGRQILELLRSIHETEGVTILMNSHNLEFSREFSQRLIGLRDGKIVFDGKTAELTEEITEQIYTNSENTVRKNEV</sequence>
<dbReference type="Gene3D" id="3.40.50.300">
    <property type="entry name" value="P-loop containing nucleotide triphosphate hydrolases"/>
    <property type="match status" value="1"/>
</dbReference>
<dbReference type="InterPro" id="IPR027417">
    <property type="entry name" value="P-loop_NTPase"/>
</dbReference>
<dbReference type="SUPFAM" id="SSF52540">
    <property type="entry name" value="P-loop containing nucleoside triphosphate hydrolases"/>
    <property type="match status" value="1"/>
</dbReference>
<dbReference type="GO" id="GO:0016887">
    <property type="term" value="F:ATP hydrolysis activity"/>
    <property type="evidence" value="ECO:0007669"/>
    <property type="project" value="InterPro"/>
</dbReference>
<dbReference type="CDD" id="cd03256">
    <property type="entry name" value="ABC_PhnC_transporter"/>
    <property type="match status" value="1"/>
</dbReference>
<dbReference type="InterPro" id="IPR017871">
    <property type="entry name" value="ABC_transporter-like_CS"/>
</dbReference>
<dbReference type="GO" id="GO:0015416">
    <property type="term" value="F:ABC-type phosphonate transporter activity"/>
    <property type="evidence" value="ECO:0007669"/>
    <property type="project" value="InterPro"/>
</dbReference>
<organism evidence="9 10">
    <name type="scientific">Blautia segnis</name>
    <dbReference type="NCBI Taxonomy" id="2763030"/>
    <lineage>
        <taxon>Bacteria</taxon>
        <taxon>Bacillati</taxon>
        <taxon>Bacillota</taxon>
        <taxon>Clostridia</taxon>
        <taxon>Lachnospirales</taxon>
        <taxon>Lachnospiraceae</taxon>
        <taxon>Blautia</taxon>
    </lineage>
</organism>
<evidence type="ECO:0000256" key="5">
    <source>
        <dbReference type="ARBA" id="ARBA00022885"/>
    </source>
</evidence>
<evidence type="ECO:0000313" key="10">
    <source>
        <dbReference type="Proteomes" id="UP000652847"/>
    </source>
</evidence>
<dbReference type="AlphaFoldDB" id="A0A8I0DR31"/>